<keyword evidence="2 4" id="KW-0472">Membrane</keyword>
<dbReference type="Proteomes" id="UP000281094">
    <property type="component" value="Unassembled WGS sequence"/>
</dbReference>
<evidence type="ECO:0000259" key="6">
    <source>
        <dbReference type="Pfam" id="PF13525"/>
    </source>
</evidence>
<dbReference type="GO" id="GO:0009279">
    <property type="term" value="C:cell outer membrane"/>
    <property type="evidence" value="ECO:0007669"/>
    <property type="project" value="UniProtKB-SubCell"/>
</dbReference>
<dbReference type="SUPFAM" id="SSF48452">
    <property type="entry name" value="TPR-like"/>
    <property type="match status" value="1"/>
</dbReference>
<protein>
    <recommendedName>
        <fullName evidence="4">Outer membrane protein assembly factor BamD</fullName>
    </recommendedName>
</protein>
<comment type="function">
    <text evidence="4">Part of the outer membrane protein assembly complex, which is involved in assembly and insertion of beta-barrel proteins into the outer membrane.</text>
</comment>
<evidence type="ECO:0000313" key="8">
    <source>
        <dbReference type="Proteomes" id="UP000281094"/>
    </source>
</evidence>
<feature type="signal peptide" evidence="5">
    <location>
        <begin position="1"/>
        <end position="20"/>
    </location>
</feature>
<organism evidence="7 8">
    <name type="scientific">Notoacmeibacter ruber</name>
    <dbReference type="NCBI Taxonomy" id="2670375"/>
    <lineage>
        <taxon>Bacteria</taxon>
        <taxon>Pseudomonadati</taxon>
        <taxon>Pseudomonadota</taxon>
        <taxon>Alphaproteobacteria</taxon>
        <taxon>Hyphomicrobiales</taxon>
        <taxon>Notoacmeibacteraceae</taxon>
        <taxon>Notoacmeibacter</taxon>
    </lineage>
</organism>
<sequence>MGRIKMIAGLVALAALPALGACSSTDDADLALYVENIEPADTLYNQGLANLEAGRMTEAGRKFKAVENQHPYTDFGRKALVMQAFTQYRQGQYDDAILTAKRYTTLYPATDDAAYATYIAGLSYWRQIKDVTRDQDAAQKMISTMNQVVTRWPDSEYVPDAQAKIRFGRDQLAGKEMQVGRYYLERREYLAAIRRFRYVVENYSNTRHVEEALARLTESYLAMGLVDEAQNSAAILGYNFPDSQWYKDSYALLNKGGYEPQKSSGGWLSRVVFGETSGS</sequence>
<dbReference type="EMBL" id="RCWN01000001">
    <property type="protein sequence ID" value="RLQ89499.1"/>
    <property type="molecule type" value="Genomic_DNA"/>
</dbReference>
<comment type="similarity">
    <text evidence="4">Belongs to the BamD family.</text>
</comment>
<dbReference type="InterPro" id="IPR017689">
    <property type="entry name" value="BamD"/>
</dbReference>
<proteinExistence type="inferred from homology"/>
<dbReference type="InterPro" id="IPR011990">
    <property type="entry name" value="TPR-like_helical_dom_sf"/>
</dbReference>
<keyword evidence="4" id="KW-0564">Palmitate</keyword>
<dbReference type="AlphaFoldDB" id="A0A3L7JH54"/>
<keyword evidence="3 4" id="KW-0998">Cell outer membrane</keyword>
<dbReference type="HAMAP" id="MF_00922">
    <property type="entry name" value="OM_assembly_BamD"/>
    <property type="match status" value="1"/>
</dbReference>
<keyword evidence="8" id="KW-1185">Reference proteome</keyword>
<feature type="chain" id="PRO_5018341068" description="Outer membrane protein assembly factor BamD" evidence="5">
    <location>
        <begin position="21"/>
        <end position="279"/>
    </location>
</feature>
<evidence type="ECO:0000256" key="1">
    <source>
        <dbReference type="ARBA" id="ARBA00022729"/>
    </source>
</evidence>
<dbReference type="PROSITE" id="PS51257">
    <property type="entry name" value="PROKAR_LIPOPROTEIN"/>
    <property type="match status" value="1"/>
</dbReference>
<dbReference type="RefSeq" id="WP_121646459.1">
    <property type="nucleotide sequence ID" value="NZ_RCWN01000001.1"/>
</dbReference>
<evidence type="ECO:0000313" key="7">
    <source>
        <dbReference type="EMBL" id="RLQ89499.1"/>
    </source>
</evidence>
<comment type="subcellular location">
    <subcellularLocation>
        <location evidence="4">Cell outer membrane</location>
        <topology evidence="4">Lipid-anchor</topology>
    </subcellularLocation>
</comment>
<keyword evidence="4" id="KW-0449">Lipoprotein</keyword>
<keyword evidence="1 4" id="KW-0732">Signal</keyword>
<accession>A0A3L7JH54</accession>
<evidence type="ECO:0000256" key="5">
    <source>
        <dbReference type="SAM" id="SignalP"/>
    </source>
</evidence>
<dbReference type="PROSITE" id="PS50890">
    <property type="entry name" value="PUA"/>
    <property type="match status" value="1"/>
</dbReference>
<dbReference type="GO" id="GO:0051205">
    <property type="term" value="P:protein insertion into membrane"/>
    <property type="evidence" value="ECO:0007669"/>
    <property type="project" value="UniProtKB-UniRule"/>
</dbReference>
<dbReference type="NCBIfam" id="TIGR03302">
    <property type="entry name" value="OM_YfiO"/>
    <property type="match status" value="1"/>
</dbReference>
<name>A0A3L7JH54_9HYPH</name>
<comment type="caution">
    <text evidence="7">The sequence shown here is derived from an EMBL/GenBank/DDBJ whole genome shotgun (WGS) entry which is preliminary data.</text>
</comment>
<gene>
    <name evidence="4" type="primary">bamD</name>
    <name evidence="7" type="ORF">D8780_08145</name>
</gene>
<dbReference type="CDD" id="cd15830">
    <property type="entry name" value="BamD"/>
    <property type="match status" value="1"/>
</dbReference>
<reference evidence="7 8" key="1">
    <citation type="submission" date="2018-10" db="EMBL/GenBank/DDBJ databases">
        <title>Notoacmeibacter sp. M2BS9Y-3-1, whole genome shotgun sequence.</title>
        <authorList>
            <person name="Tuo L."/>
        </authorList>
    </citation>
    <scope>NUCLEOTIDE SEQUENCE [LARGE SCALE GENOMIC DNA]</scope>
    <source>
        <strain evidence="7 8">M2BS9Y-3-1</strain>
    </source>
</reference>
<evidence type="ECO:0000256" key="2">
    <source>
        <dbReference type="ARBA" id="ARBA00023136"/>
    </source>
</evidence>
<feature type="domain" description="Outer membrane lipoprotein BamD-like" evidence="6">
    <location>
        <begin position="39"/>
        <end position="232"/>
    </location>
</feature>
<comment type="subunit">
    <text evidence="4">Part of the Bam complex.</text>
</comment>
<dbReference type="Gene3D" id="1.25.40.10">
    <property type="entry name" value="Tetratricopeptide repeat domain"/>
    <property type="match status" value="1"/>
</dbReference>
<dbReference type="GO" id="GO:0043165">
    <property type="term" value="P:Gram-negative-bacterium-type cell outer membrane assembly"/>
    <property type="evidence" value="ECO:0007669"/>
    <property type="project" value="UniProtKB-UniRule"/>
</dbReference>
<evidence type="ECO:0000256" key="4">
    <source>
        <dbReference type="HAMAP-Rule" id="MF_00922"/>
    </source>
</evidence>
<evidence type="ECO:0000256" key="3">
    <source>
        <dbReference type="ARBA" id="ARBA00023237"/>
    </source>
</evidence>
<dbReference type="Pfam" id="PF13525">
    <property type="entry name" value="YfiO"/>
    <property type="match status" value="1"/>
</dbReference>
<dbReference type="InterPro" id="IPR039565">
    <property type="entry name" value="BamD-like"/>
</dbReference>